<gene>
    <name evidence="1" type="ORF">CFP56_000865</name>
</gene>
<comment type="caution">
    <text evidence="1">The sequence shown here is derived from an EMBL/GenBank/DDBJ whole genome shotgun (WGS) entry which is preliminary data.</text>
</comment>
<keyword evidence="2" id="KW-1185">Reference proteome</keyword>
<organism evidence="1 2">
    <name type="scientific">Quercus suber</name>
    <name type="common">Cork oak</name>
    <dbReference type="NCBI Taxonomy" id="58331"/>
    <lineage>
        <taxon>Eukaryota</taxon>
        <taxon>Viridiplantae</taxon>
        <taxon>Streptophyta</taxon>
        <taxon>Embryophyta</taxon>
        <taxon>Tracheophyta</taxon>
        <taxon>Spermatophyta</taxon>
        <taxon>Magnoliopsida</taxon>
        <taxon>eudicotyledons</taxon>
        <taxon>Gunneridae</taxon>
        <taxon>Pentapetalae</taxon>
        <taxon>rosids</taxon>
        <taxon>fabids</taxon>
        <taxon>Fagales</taxon>
        <taxon>Fagaceae</taxon>
        <taxon>Quercus</taxon>
    </lineage>
</organism>
<dbReference type="InterPro" id="IPR027443">
    <property type="entry name" value="IPNS-like_sf"/>
</dbReference>
<evidence type="ECO:0000313" key="1">
    <source>
        <dbReference type="EMBL" id="KAK7850443.1"/>
    </source>
</evidence>
<dbReference type="SUPFAM" id="SSF51197">
    <property type="entry name" value="Clavaminate synthase-like"/>
    <property type="match status" value="1"/>
</dbReference>
<dbReference type="Gene3D" id="2.60.120.330">
    <property type="entry name" value="B-lactam Antibiotic, Isopenicillin N Synthase, Chain"/>
    <property type="match status" value="1"/>
</dbReference>
<proteinExistence type="predicted"/>
<dbReference type="EMBL" id="PKMF04000100">
    <property type="protein sequence ID" value="KAK7850443.1"/>
    <property type="molecule type" value="Genomic_DNA"/>
</dbReference>
<sequence length="207" mass="23143">MASTIPLDTLKASTLHSPKMKSVKALAESASLSSLPSIYSFTHNPHDEPIISDDAEDSVPIIDVSLLVSGTPEERSQVVHQLNKACSDWVHSTIEVGNEITFGAIVKPIVCVHLLNTNLRKSRVGLMKFNFKGRMGEMEGMLMTKPVVCSHWEAPSYFSQFPYYNRSSKQHGFQWPGIADGLLKGYQLNELVHRNPDKRGLCLRHRK</sequence>
<reference evidence="1 2" key="1">
    <citation type="journal article" date="2018" name="Sci. Data">
        <title>The draft genome sequence of cork oak.</title>
        <authorList>
            <person name="Ramos A.M."/>
            <person name="Usie A."/>
            <person name="Barbosa P."/>
            <person name="Barros P.M."/>
            <person name="Capote T."/>
            <person name="Chaves I."/>
            <person name="Simoes F."/>
            <person name="Abreu I."/>
            <person name="Carrasquinho I."/>
            <person name="Faro C."/>
            <person name="Guimaraes J.B."/>
            <person name="Mendonca D."/>
            <person name="Nobrega F."/>
            <person name="Rodrigues L."/>
            <person name="Saibo N.J.M."/>
            <person name="Varela M.C."/>
            <person name="Egas C."/>
            <person name="Matos J."/>
            <person name="Miguel C.M."/>
            <person name="Oliveira M.M."/>
            <person name="Ricardo C.P."/>
            <person name="Goncalves S."/>
        </authorList>
    </citation>
    <scope>NUCLEOTIDE SEQUENCE [LARGE SCALE GENOMIC DNA]</scope>
    <source>
        <strain evidence="2">cv. HL8</strain>
    </source>
</reference>
<accession>A0AAW0LFF8</accession>
<dbReference type="Proteomes" id="UP000237347">
    <property type="component" value="Unassembled WGS sequence"/>
</dbReference>
<protein>
    <submittedName>
        <fullName evidence="1">Uncharacterized protein</fullName>
    </submittedName>
</protein>
<name>A0AAW0LFF8_QUESU</name>
<evidence type="ECO:0000313" key="2">
    <source>
        <dbReference type="Proteomes" id="UP000237347"/>
    </source>
</evidence>
<dbReference type="AlphaFoldDB" id="A0AAW0LFF8"/>